<gene>
    <name evidence="13" type="ORF">ACJMK2_004970</name>
</gene>
<evidence type="ECO:0000256" key="3">
    <source>
        <dbReference type="ARBA" id="ARBA00022679"/>
    </source>
</evidence>
<dbReference type="SUPFAM" id="SSF117839">
    <property type="entry name" value="WWE domain"/>
    <property type="match status" value="1"/>
</dbReference>
<dbReference type="InterPro" id="IPR034464">
    <property type="entry name" value="PAR10_RRM1_2"/>
</dbReference>
<dbReference type="InterPro" id="IPR052056">
    <property type="entry name" value="Mono-ARTD/PARP"/>
</dbReference>
<evidence type="ECO:0000256" key="1">
    <source>
        <dbReference type="ARBA" id="ARBA00004123"/>
    </source>
</evidence>
<keyword evidence="4 7" id="KW-0520">NAD</keyword>
<keyword evidence="3 7" id="KW-0808">Transferase</keyword>
<dbReference type="Gene3D" id="3.30.70.330">
    <property type="match status" value="4"/>
</dbReference>
<evidence type="ECO:0000256" key="4">
    <source>
        <dbReference type="ARBA" id="ARBA00023027"/>
    </source>
</evidence>
<dbReference type="InterPro" id="IPR057044">
    <property type="entry name" value="PARP14_KH_1"/>
</dbReference>
<dbReference type="SMART" id="SM00360">
    <property type="entry name" value="RRM"/>
    <property type="match status" value="6"/>
</dbReference>
<accession>A0ABD3VNN0</accession>
<comment type="caution">
    <text evidence="13">The sequence shown here is derived from an EMBL/GenBank/DDBJ whole genome shotgun (WGS) entry which is preliminary data.</text>
</comment>
<evidence type="ECO:0000256" key="2">
    <source>
        <dbReference type="ARBA" id="ARBA00022676"/>
    </source>
</evidence>
<keyword evidence="5" id="KW-0539">Nucleus</keyword>
<dbReference type="FunFam" id="3.90.228.10:FF:000008">
    <property type="entry name" value="Poly [ADP-ribose] polymerase"/>
    <property type="match status" value="1"/>
</dbReference>
<dbReference type="InterPro" id="IPR002589">
    <property type="entry name" value="Macro_dom"/>
</dbReference>
<organism evidence="13 14">
    <name type="scientific">Sinanodonta woodiana</name>
    <name type="common">Chinese pond mussel</name>
    <name type="synonym">Anodonta woodiana</name>
    <dbReference type="NCBI Taxonomy" id="1069815"/>
    <lineage>
        <taxon>Eukaryota</taxon>
        <taxon>Metazoa</taxon>
        <taxon>Spiralia</taxon>
        <taxon>Lophotrochozoa</taxon>
        <taxon>Mollusca</taxon>
        <taxon>Bivalvia</taxon>
        <taxon>Autobranchia</taxon>
        <taxon>Heteroconchia</taxon>
        <taxon>Palaeoheterodonta</taxon>
        <taxon>Unionida</taxon>
        <taxon>Unionoidea</taxon>
        <taxon>Unionidae</taxon>
        <taxon>Unioninae</taxon>
        <taxon>Sinanodonta</taxon>
    </lineage>
</organism>
<dbReference type="PANTHER" id="PTHR14453">
    <property type="entry name" value="PARP/ZINC FINGER CCCH TYPE DOMAIN CONTAINING PROTEIN"/>
    <property type="match status" value="1"/>
</dbReference>
<keyword evidence="2 7" id="KW-0328">Glycosyltransferase</keyword>
<reference evidence="13 14" key="1">
    <citation type="submission" date="2024-11" db="EMBL/GenBank/DDBJ databases">
        <title>Chromosome-level genome assembly of the freshwater bivalve Anodonta woodiana.</title>
        <authorList>
            <person name="Chen X."/>
        </authorList>
    </citation>
    <scope>NUCLEOTIDE SEQUENCE [LARGE SCALE GENOMIC DNA]</scope>
    <source>
        <strain evidence="13">MN2024</strain>
        <tissue evidence="13">Gills</tissue>
    </source>
</reference>
<dbReference type="InterPro" id="IPR012317">
    <property type="entry name" value="Poly(ADP-ribose)pol_cat_dom"/>
</dbReference>
<dbReference type="Proteomes" id="UP001634394">
    <property type="component" value="Unassembled WGS sequence"/>
</dbReference>
<feature type="region of interest" description="Disordered" evidence="8">
    <location>
        <begin position="1563"/>
        <end position="1641"/>
    </location>
</feature>
<evidence type="ECO:0000313" key="13">
    <source>
        <dbReference type="EMBL" id="KAL3863204.1"/>
    </source>
</evidence>
<dbReference type="InterPro" id="IPR037197">
    <property type="entry name" value="WWE_dom_sf"/>
</dbReference>
<dbReference type="GO" id="GO:0003723">
    <property type="term" value="F:RNA binding"/>
    <property type="evidence" value="ECO:0007669"/>
    <property type="project" value="UniProtKB-UniRule"/>
</dbReference>
<evidence type="ECO:0000256" key="8">
    <source>
        <dbReference type="SAM" id="MobiDB-lite"/>
    </source>
</evidence>
<sequence>MNNNFPDRGPFCVALDDTSQSFATHDILEAVKEFNPQSAVAVSDNTWIVSLKTRTDAENAIRARPISVLSKDEEKSTVSIRACRPEEIPGVLQQTETGDVTLVSMGGEHASSMPYLGTLARQHNPSMQQQSFGYGHLPMGQFVMNMVPQKNDNFVHQFQPSAQHDFQSPGSSFLPPGIGHPWGPNLPYPPNQNYPYYYGSPGQQLIPSHGHAPPYAAQYPGYHPSYPANPYQQGSGYYPPHYYPASAMDQSNKLTDESVSPAESRLPIQSAPRSKHIDNTDEDVEVKNESVLKERPTIQQQGRIGSSTTSREDRQKQHTKEKQINSTTSRKLKVSNIPHGVSCDALQLLFENGKKSGGGEVKALNFDTDLATAVIEFEDPSVIDRVLEKLPLAFKGQQLKIEICKKVEEPEQVVEEEDKRTDIPKTTVEVSGFSQDTSKDSLEMYFENNKRSGGGPIKNIDWKDKGVLITFESEAVANAVLQKSHKFNGMILDVKLYVPPPPVLMYKDKFLITGLNEKITEDCLINFLEAKGGVSPTEILYAEVDDELKALVTFESPPDLKKLQNECQKKKLEGATLVISQVPISRCVLLTNLATKTSEDTLLFYFENSKRSGGGPVEKLEMNKEARECLIYFEDINVLDSVLRNKHKLDNSDIQLQLFHPCFRKTSNAENKGTLQKPESASNKTVSTESKKLMGMDADDKPISMYKDKLLITGLNEMITEDRLINFLEARGCVPLTEILYAEDDEMKALVSFESPPDLKKLQNECQKKKLEGATLVISQVPISRCVLVTNLAITTSKDTVHLYFENARRCGGGPVEKVEMNKEARECFIYFEDVNVVEPVLGRKHTLDNSEIQLQLFHPCIGRTTSVENRGKFQNPDSFVFKVNFHFIAFFSQIPNAKFRLEQELSKVHVRLVVPSGNSDALEVFPTLNAEMEGVKKLAKTWKDTAEQTLEAYMQQLDCLEHHVMPDLWASTVTSLQKVHIPKAEDVIVCADQQQNIIRVVGFKDMVSHVFNNLKQIICDGEKELELKKQRTSDKKNLLQHEIYFLSAVNFPGKVRNICSEVDCTIQQEDKSIVFEGILQDIKQAQVLMFEIIQTIAKSSMPDYSKSKMELLAMKETCDYIRQRLEENGCVGFWESDGSSVIAYDVSDQKANEGIQIIKKCLVENTINMTPEQSGVINSDAWNTMIADINRQHQGQTIIHALVHNSTIEITATDLIAGKIIEIVQDFISANTLYKKMVTVDIHKMRYLEQWKKPQIDEICKSQQKNMVNIDLNQGVITLQGTQKGLLEAEDKMSTLLKQMCCKHTLIEKPELSKYLCTSKGVELIKHTENVNKCTIDLINEEVETSVEESEMELQKHLQHPVECLQHPVEYLSCKMLGGRTMSVFHGDITDLDIHVLINPCNKMLDHSAGLSKAVVKKGGPVLFNECSQLRLRKLMDGNVVCTKGGNLNGRIVAHGVSPIWQGGSENEEVYLKEVVLRSLEETDNMRLTSIGIPAIGTGIFGWPIYLATLVIVRTVKEYFQGNSNSVINNVYLCDLDAEHMKAFINAVKQAFPAGDLTFHEDPSQIASRGTSSGGSQNISSDCKSVPSPHRNKEEMAQQQVSAKDKTKVPKHMSSPSKEDGSVQHHTKQKHGGQAYRKQHSSEFTLVPQVKIIAGDIANCSVDAIVNATDETVCLEGKEMKKKGFVVTDGFRLSCGYIIHVNVRSEQYGLKELFRKCLEVAVQMNLRTIAFPAFGTGNVGGNPEESGKALFEATCKIIQAGNNTLQEIQMVVFQPDMVSKIEEGIKSAQESIPKTLYWIVEKVSQIEGIGGKCQAQIQVEKGLGRVKIKGLCANVKQAKIEVLNLMRSIEKIENKEKQAAMLSQLVQWYYIDITSDGEDLVEYSKNTNATIEEAYQRKEKIVRVQADDPFIIDFDTFEEYPVTDPDDRVKVLRKDKIKDSVSEIPPQWDPMDKDNLKVILIQPASKEYNNVTSLFMATVKTENVTASVPILKIERIQNRTLYAQYQSKKKLIDEMNPGQINEMDLWHGTAGHAVDSINVHGFNRSFCGKNATLYGDGVYFAKEPYYSARDLYSPPDAAGNKTMYLTKVLTGKYAVGTQGMRVPPPLVPGRPELHDSVVDDINTPSVFVIFHDTQAYPKYLITFKWN</sequence>
<feature type="region of interest" description="Disordered" evidence="8">
    <location>
        <begin position="292"/>
        <end position="332"/>
    </location>
</feature>
<name>A0ABD3VNN0_SINWO</name>
<evidence type="ECO:0000259" key="12">
    <source>
        <dbReference type="PROSITE" id="PS51154"/>
    </source>
</evidence>
<feature type="compositionally biased region" description="Polar residues" evidence="8">
    <location>
        <begin position="1566"/>
        <end position="1584"/>
    </location>
</feature>
<dbReference type="Pfam" id="PF23084">
    <property type="entry name" value="KH_PARP14_1"/>
    <property type="match status" value="1"/>
</dbReference>
<dbReference type="GO" id="GO:0005634">
    <property type="term" value="C:nucleus"/>
    <property type="evidence" value="ECO:0007669"/>
    <property type="project" value="UniProtKB-SubCell"/>
</dbReference>
<protein>
    <recommendedName>
        <fullName evidence="7">Poly [ADP-ribose] polymerase</fullName>
        <shortName evidence="7">PARP</shortName>
        <ecNumber evidence="7">2.4.2.-</ecNumber>
    </recommendedName>
</protein>
<dbReference type="CDD" id="cd01439">
    <property type="entry name" value="TCCD_inducible_PARP_like"/>
    <property type="match status" value="1"/>
</dbReference>
<dbReference type="Gene3D" id="3.90.228.10">
    <property type="match status" value="1"/>
</dbReference>
<feature type="domain" description="Macro" evidence="12">
    <location>
        <begin position="1638"/>
        <end position="1790"/>
    </location>
</feature>
<evidence type="ECO:0000259" key="11">
    <source>
        <dbReference type="PROSITE" id="PS51059"/>
    </source>
</evidence>
<dbReference type="Gene3D" id="3.40.220.10">
    <property type="entry name" value="Leucine Aminopeptidase, subunit E, domain 1"/>
    <property type="match status" value="2"/>
</dbReference>
<feature type="domain" description="WWE" evidence="10">
    <location>
        <begin position="1855"/>
        <end position="1935"/>
    </location>
</feature>
<evidence type="ECO:0000259" key="10">
    <source>
        <dbReference type="PROSITE" id="PS50918"/>
    </source>
</evidence>
<evidence type="ECO:0000256" key="6">
    <source>
        <dbReference type="PROSITE-ProRule" id="PRU00176"/>
    </source>
</evidence>
<evidence type="ECO:0000256" key="7">
    <source>
        <dbReference type="RuleBase" id="RU362114"/>
    </source>
</evidence>
<dbReference type="InterPro" id="IPR043472">
    <property type="entry name" value="Macro_dom-like"/>
</dbReference>
<evidence type="ECO:0000256" key="5">
    <source>
        <dbReference type="ARBA" id="ARBA00023242"/>
    </source>
</evidence>
<dbReference type="Gene3D" id="3.30.720.50">
    <property type="match status" value="1"/>
</dbReference>
<dbReference type="Pfam" id="PF02825">
    <property type="entry name" value="WWE"/>
    <property type="match status" value="1"/>
</dbReference>
<dbReference type="EMBL" id="JBJQND010000010">
    <property type="protein sequence ID" value="KAL3863204.1"/>
    <property type="molecule type" value="Genomic_DNA"/>
</dbReference>
<dbReference type="SUPFAM" id="SSF54928">
    <property type="entry name" value="RNA-binding domain, RBD"/>
    <property type="match status" value="3"/>
</dbReference>
<dbReference type="PROSITE" id="PS51059">
    <property type="entry name" value="PARP_CATALYTIC"/>
    <property type="match status" value="1"/>
</dbReference>
<dbReference type="InterPro" id="IPR012677">
    <property type="entry name" value="Nucleotide-bd_a/b_plait_sf"/>
</dbReference>
<proteinExistence type="predicted"/>
<feature type="domain" description="Macro" evidence="12">
    <location>
        <begin position="1370"/>
        <end position="1553"/>
    </location>
</feature>
<dbReference type="InterPro" id="IPR004170">
    <property type="entry name" value="WWE_dom"/>
</dbReference>
<feature type="domain" description="PARP catalytic" evidence="11">
    <location>
        <begin position="1945"/>
        <end position="2147"/>
    </location>
</feature>
<dbReference type="CDD" id="cd00590">
    <property type="entry name" value="RRM_SF"/>
    <property type="match status" value="1"/>
</dbReference>
<dbReference type="InterPro" id="IPR000504">
    <property type="entry name" value="RRM_dom"/>
</dbReference>
<dbReference type="PROSITE" id="PS51154">
    <property type="entry name" value="MACRO"/>
    <property type="match status" value="2"/>
</dbReference>
<keyword evidence="14" id="KW-1185">Reference proteome</keyword>
<evidence type="ECO:0000313" key="14">
    <source>
        <dbReference type="Proteomes" id="UP001634394"/>
    </source>
</evidence>
<feature type="region of interest" description="Disordered" evidence="8">
    <location>
        <begin position="669"/>
        <end position="689"/>
    </location>
</feature>
<dbReference type="EC" id="2.4.2.-" evidence="7"/>
<dbReference type="SUPFAM" id="SSF56399">
    <property type="entry name" value="ADP-ribosylation"/>
    <property type="match status" value="1"/>
</dbReference>
<dbReference type="CDD" id="cd12547">
    <property type="entry name" value="RRM1_2_PAR10"/>
    <property type="match status" value="3"/>
</dbReference>
<dbReference type="Pfam" id="PF23085">
    <property type="entry name" value="RRM_PARP14_3"/>
    <property type="match status" value="4"/>
</dbReference>
<dbReference type="GO" id="GO:0003950">
    <property type="term" value="F:NAD+ poly-ADP-ribosyltransferase activity"/>
    <property type="evidence" value="ECO:0007669"/>
    <property type="project" value="UniProtKB-UniRule"/>
</dbReference>
<feature type="compositionally biased region" description="Polar residues" evidence="8">
    <location>
        <begin position="297"/>
        <end position="309"/>
    </location>
</feature>
<dbReference type="Pfam" id="PF01661">
    <property type="entry name" value="Macro"/>
    <property type="match status" value="2"/>
</dbReference>
<dbReference type="PROSITE" id="PS50918">
    <property type="entry name" value="WWE"/>
    <property type="match status" value="1"/>
</dbReference>
<dbReference type="SUPFAM" id="SSF81995">
    <property type="entry name" value="beta-sandwich domain of Sec23/24"/>
    <property type="match status" value="1"/>
</dbReference>
<evidence type="ECO:0000259" key="9">
    <source>
        <dbReference type="PROSITE" id="PS50102"/>
    </source>
</evidence>
<comment type="subcellular location">
    <subcellularLocation>
        <location evidence="1">Nucleus</location>
    </subcellularLocation>
</comment>
<feature type="compositionally biased region" description="Polar residues" evidence="8">
    <location>
        <begin position="669"/>
        <end position="688"/>
    </location>
</feature>
<dbReference type="SMART" id="SM00506">
    <property type="entry name" value="A1pp"/>
    <property type="match status" value="2"/>
</dbReference>
<dbReference type="PROSITE" id="PS50102">
    <property type="entry name" value="RRM"/>
    <property type="match status" value="1"/>
</dbReference>
<feature type="domain" description="RRM" evidence="9">
    <location>
        <begin position="330"/>
        <end position="406"/>
    </location>
</feature>
<dbReference type="InterPro" id="IPR035979">
    <property type="entry name" value="RBD_domain_sf"/>
</dbReference>
<keyword evidence="6" id="KW-0694">RNA-binding</keyword>
<feature type="compositionally biased region" description="Basic and acidic residues" evidence="8">
    <location>
        <begin position="310"/>
        <end position="323"/>
    </location>
</feature>
<dbReference type="Pfam" id="PF00644">
    <property type="entry name" value="PARP"/>
    <property type="match status" value="1"/>
</dbReference>
<dbReference type="SUPFAM" id="SSF52949">
    <property type="entry name" value="Macro domain-like"/>
    <property type="match status" value="2"/>
</dbReference>
<dbReference type="PANTHER" id="PTHR14453:SF67">
    <property type="entry name" value="POLY [ADP-RIBOSE] POLYMERASE"/>
    <property type="match status" value="1"/>
</dbReference>